<feature type="transmembrane region" description="Helical" evidence="6">
    <location>
        <begin position="102"/>
        <end position="122"/>
    </location>
</feature>
<dbReference type="Proteomes" id="UP001208567">
    <property type="component" value="Unassembled WGS sequence"/>
</dbReference>
<keyword evidence="3 6" id="KW-0812">Transmembrane</keyword>
<dbReference type="PANTHER" id="PTHR35007:SF2">
    <property type="entry name" value="PILUS ASSEMBLE PROTEIN"/>
    <property type="match status" value="1"/>
</dbReference>
<dbReference type="Pfam" id="PF00482">
    <property type="entry name" value="T2SSF"/>
    <property type="match status" value="1"/>
</dbReference>
<keyword evidence="2" id="KW-1003">Cell membrane</keyword>
<sequence>MLLEISFVVTLIFICLFIYSFSREGEKKIKRRYKDYVGEAKPNVNIDIKKSEENIKKKISFFRKKGSDYYTKKLSTKKEEKLEKSLLKMGNPWNITSAESQFYLILFRISFPVSMGIIGELIGIKPLAIIILISACIVMGIFLPHLFINLKIKRRYETALKELPDFLDLLTVSLEAGLGFDLALNKVISKSNGVLASEFHICLEEIRLGKARRDSFIGLKERLSFPSFVSLINSILQGEKLGMSMVQIFRIKSQEERDKRRQRAEEAAMKVPIKILFPLVFFIFPSLFIVLLGPVAIELINGLGK</sequence>
<evidence type="ECO:0000256" key="5">
    <source>
        <dbReference type="ARBA" id="ARBA00023136"/>
    </source>
</evidence>
<evidence type="ECO:0000256" key="3">
    <source>
        <dbReference type="ARBA" id="ARBA00022692"/>
    </source>
</evidence>
<dbReference type="PANTHER" id="PTHR35007">
    <property type="entry name" value="INTEGRAL MEMBRANE PROTEIN-RELATED"/>
    <property type="match status" value="1"/>
</dbReference>
<feature type="transmembrane region" description="Helical" evidence="6">
    <location>
        <begin position="6"/>
        <end position="22"/>
    </location>
</feature>
<comment type="subcellular location">
    <subcellularLocation>
        <location evidence="1">Cell membrane</location>
        <topology evidence="1">Multi-pass membrane protein</topology>
    </subcellularLocation>
</comment>
<name>A0ABQ5N1B0_9CLOT</name>
<keyword evidence="4 6" id="KW-1133">Transmembrane helix</keyword>
<feature type="domain" description="Type II secretion system protein GspF" evidence="7">
    <location>
        <begin position="166"/>
        <end position="292"/>
    </location>
</feature>
<evidence type="ECO:0000256" key="6">
    <source>
        <dbReference type="SAM" id="Phobius"/>
    </source>
</evidence>
<comment type="caution">
    <text evidence="8">The sequence shown here is derived from an EMBL/GenBank/DDBJ whole genome shotgun (WGS) entry which is preliminary data.</text>
</comment>
<accession>A0ABQ5N1B0</accession>
<feature type="transmembrane region" description="Helical" evidence="6">
    <location>
        <begin position="275"/>
        <end position="297"/>
    </location>
</feature>
<dbReference type="InterPro" id="IPR018076">
    <property type="entry name" value="T2SS_GspF_dom"/>
</dbReference>
<evidence type="ECO:0000313" key="8">
    <source>
        <dbReference type="EMBL" id="GLC28988.1"/>
    </source>
</evidence>
<evidence type="ECO:0000256" key="1">
    <source>
        <dbReference type="ARBA" id="ARBA00004651"/>
    </source>
</evidence>
<protein>
    <recommendedName>
        <fullName evidence="7">Type II secretion system protein GspF domain-containing protein</fullName>
    </recommendedName>
</protein>
<gene>
    <name evidence="8" type="ORF">bsdE14_03980</name>
</gene>
<keyword evidence="5 6" id="KW-0472">Membrane</keyword>
<dbReference type="RefSeq" id="WP_264848261.1">
    <property type="nucleotide sequence ID" value="NZ_BRXR01000001.1"/>
</dbReference>
<proteinExistence type="predicted"/>
<dbReference type="EMBL" id="BRXR01000001">
    <property type="protein sequence ID" value="GLC28988.1"/>
    <property type="molecule type" value="Genomic_DNA"/>
</dbReference>
<evidence type="ECO:0000259" key="7">
    <source>
        <dbReference type="Pfam" id="PF00482"/>
    </source>
</evidence>
<reference evidence="8 9" key="1">
    <citation type="journal article" date="2024" name="Int. J. Syst. Evol. Microbiol.">
        <title>Clostridium omnivorum sp. nov., isolated from anoxic soil under the treatment of reductive soil disinfestation.</title>
        <authorList>
            <person name="Ueki A."/>
            <person name="Tonouchi A."/>
            <person name="Kaku N."/>
            <person name="Honma S."/>
            <person name="Ueki K."/>
        </authorList>
    </citation>
    <scope>NUCLEOTIDE SEQUENCE [LARGE SCALE GENOMIC DNA]</scope>
    <source>
        <strain evidence="8 9">E14</strain>
    </source>
</reference>
<evidence type="ECO:0000256" key="2">
    <source>
        <dbReference type="ARBA" id="ARBA00022475"/>
    </source>
</evidence>
<evidence type="ECO:0000256" key="4">
    <source>
        <dbReference type="ARBA" id="ARBA00022989"/>
    </source>
</evidence>
<feature type="transmembrane region" description="Helical" evidence="6">
    <location>
        <begin position="128"/>
        <end position="148"/>
    </location>
</feature>
<keyword evidence="9" id="KW-1185">Reference proteome</keyword>
<organism evidence="8 9">
    <name type="scientific">Clostridium omnivorum</name>
    <dbReference type="NCBI Taxonomy" id="1604902"/>
    <lineage>
        <taxon>Bacteria</taxon>
        <taxon>Bacillati</taxon>
        <taxon>Bacillota</taxon>
        <taxon>Clostridia</taxon>
        <taxon>Eubacteriales</taxon>
        <taxon>Clostridiaceae</taxon>
        <taxon>Clostridium</taxon>
    </lineage>
</organism>
<evidence type="ECO:0000313" key="9">
    <source>
        <dbReference type="Proteomes" id="UP001208567"/>
    </source>
</evidence>